<keyword evidence="2" id="KW-1185">Reference proteome</keyword>
<name>A0A498HXX7_MALDO</name>
<accession>A0A498HXX7</accession>
<organism evidence="1 2">
    <name type="scientific">Malus domestica</name>
    <name type="common">Apple</name>
    <name type="synonym">Pyrus malus</name>
    <dbReference type="NCBI Taxonomy" id="3750"/>
    <lineage>
        <taxon>Eukaryota</taxon>
        <taxon>Viridiplantae</taxon>
        <taxon>Streptophyta</taxon>
        <taxon>Embryophyta</taxon>
        <taxon>Tracheophyta</taxon>
        <taxon>Spermatophyta</taxon>
        <taxon>Magnoliopsida</taxon>
        <taxon>eudicotyledons</taxon>
        <taxon>Gunneridae</taxon>
        <taxon>Pentapetalae</taxon>
        <taxon>rosids</taxon>
        <taxon>fabids</taxon>
        <taxon>Rosales</taxon>
        <taxon>Rosaceae</taxon>
        <taxon>Amygdaloideae</taxon>
        <taxon>Maleae</taxon>
        <taxon>Malus</taxon>
    </lineage>
</organism>
<comment type="caution">
    <text evidence="1">The sequence shown here is derived from an EMBL/GenBank/DDBJ whole genome shotgun (WGS) entry which is preliminary data.</text>
</comment>
<evidence type="ECO:0000313" key="1">
    <source>
        <dbReference type="EMBL" id="RXH75479.1"/>
    </source>
</evidence>
<sequence length="113" mass="13057">MIDVDAISWNINWINSFFGTEDIASSSTLTLRVLIKLPEIFMPLAHFLFQRIFPLFGNMSTSSSICLCDWMICMVANWYQGKFDFLMMHLGDIWQARNALLWEGKSSDPFHVA</sequence>
<dbReference type="Proteomes" id="UP000290289">
    <property type="component" value="Chromosome 15"/>
</dbReference>
<reference evidence="1 2" key="1">
    <citation type="submission" date="2018-10" db="EMBL/GenBank/DDBJ databases">
        <title>A high-quality apple genome assembly.</title>
        <authorList>
            <person name="Hu J."/>
        </authorList>
    </citation>
    <scope>NUCLEOTIDE SEQUENCE [LARGE SCALE GENOMIC DNA]</scope>
    <source>
        <strain evidence="2">cv. HFTH1</strain>
        <tissue evidence="1">Young leaf</tissue>
    </source>
</reference>
<proteinExistence type="predicted"/>
<dbReference type="AlphaFoldDB" id="A0A498HXX7"/>
<protein>
    <submittedName>
        <fullName evidence="1">Uncharacterized protein</fullName>
    </submittedName>
</protein>
<gene>
    <name evidence="1" type="ORF">DVH24_030200</name>
</gene>
<dbReference type="EMBL" id="RDQH01000341">
    <property type="protein sequence ID" value="RXH75479.1"/>
    <property type="molecule type" value="Genomic_DNA"/>
</dbReference>
<evidence type="ECO:0000313" key="2">
    <source>
        <dbReference type="Proteomes" id="UP000290289"/>
    </source>
</evidence>